<dbReference type="PANTHER" id="PTHR31859:SF9">
    <property type="entry name" value="TETRATRICOPEPTIDE REPEAT PROTEIN 39B"/>
    <property type="match status" value="1"/>
</dbReference>
<dbReference type="AlphaFoldDB" id="A0A7R9KMB3"/>
<evidence type="ECO:0008006" key="3">
    <source>
        <dbReference type="Google" id="ProtNLM"/>
    </source>
</evidence>
<keyword evidence="2" id="KW-1185">Reference proteome</keyword>
<dbReference type="InterPro" id="IPR011990">
    <property type="entry name" value="TPR-like_helical_dom_sf"/>
</dbReference>
<dbReference type="SUPFAM" id="SSF48452">
    <property type="entry name" value="TPR-like"/>
    <property type="match status" value="1"/>
</dbReference>
<dbReference type="Proteomes" id="UP000759131">
    <property type="component" value="Unassembled WGS sequence"/>
</dbReference>
<organism evidence="1">
    <name type="scientific">Medioppia subpectinata</name>
    <dbReference type="NCBI Taxonomy" id="1979941"/>
    <lineage>
        <taxon>Eukaryota</taxon>
        <taxon>Metazoa</taxon>
        <taxon>Ecdysozoa</taxon>
        <taxon>Arthropoda</taxon>
        <taxon>Chelicerata</taxon>
        <taxon>Arachnida</taxon>
        <taxon>Acari</taxon>
        <taxon>Acariformes</taxon>
        <taxon>Sarcoptiformes</taxon>
        <taxon>Oribatida</taxon>
        <taxon>Brachypylina</taxon>
        <taxon>Oppioidea</taxon>
        <taxon>Oppiidae</taxon>
        <taxon>Medioppia</taxon>
    </lineage>
</organism>
<dbReference type="EMBL" id="CAJPIZ010003307">
    <property type="protein sequence ID" value="CAG2106204.1"/>
    <property type="molecule type" value="Genomic_DNA"/>
</dbReference>
<dbReference type="PANTHER" id="PTHR31859">
    <property type="entry name" value="TETRATRICOPEPTIDE REPEAT PROTEIN 39 FAMILY MEMBER"/>
    <property type="match status" value="1"/>
</dbReference>
<dbReference type="OrthoDB" id="6421628at2759"/>
<evidence type="ECO:0000313" key="2">
    <source>
        <dbReference type="Proteomes" id="UP000759131"/>
    </source>
</evidence>
<proteinExistence type="predicted"/>
<dbReference type="Gene3D" id="1.25.40.10">
    <property type="entry name" value="Tetratricopeptide repeat domain"/>
    <property type="match status" value="1"/>
</dbReference>
<name>A0A7R9KMB3_9ACAR</name>
<gene>
    <name evidence="1" type="ORF">OSB1V03_LOCUS6207</name>
</gene>
<dbReference type="EMBL" id="OC857882">
    <property type="protein sequence ID" value="CAD7625774.1"/>
    <property type="molecule type" value="Genomic_DNA"/>
</dbReference>
<sequence length="439" mass="51140">MHMISHMPSKVLKLLEFVGFSGDRAQGFAELEQSTQMTDGLRCPLAALIMLVYQTYIEHIFGLGEGDLDCVENLLDYCLKSAFFLLFLGRLEQLRGNIDEAVKNFKKCIEIQDEWKQFHNICYWELLWCHSVVLTSVRCDWHNSAKYADILRRQCKWSPGTYTYQYATFLYMIMIEEKQYQLNDQIEDLLRTVPKLKIRYAGKTVPAEKFAITQSEKYFAQNNTLLLPALEFLYIWNIFAAIGNSPKLLTPILERIDKALDEHKDDKDFEDRNLDNYGLIMLLRGMCFRFLGYPLQAQQCFKEKRIKFDTFLSPHSAMELGLTYLSIDDLCEARVWLNRARNDYTGYLLETIVHFRVHCAMRVIKSKVQINTNLPVVDNSPVTTPEVDNELNATPLNSRISSIFMEWSKKISNVTLNTSTLPNKNTEYTQFLDGYQMKL</sequence>
<protein>
    <recommendedName>
        <fullName evidence="3">Tetratricopeptide repeat protein 39B</fullName>
    </recommendedName>
</protein>
<evidence type="ECO:0000313" key="1">
    <source>
        <dbReference type="EMBL" id="CAD7625774.1"/>
    </source>
</evidence>
<dbReference type="InterPro" id="IPR019412">
    <property type="entry name" value="IML2/TPR_39"/>
</dbReference>
<reference evidence="1" key="1">
    <citation type="submission" date="2020-11" db="EMBL/GenBank/DDBJ databases">
        <authorList>
            <person name="Tran Van P."/>
        </authorList>
    </citation>
    <scope>NUCLEOTIDE SEQUENCE</scope>
</reference>
<accession>A0A7R9KMB3</accession>
<dbReference type="Pfam" id="PF10300">
    <property type="entry name" value="Iml2-TPR_39"/>
    <property type="match status" value="1"/>
</dbReference>